<evidence type="ECO:0000256" key="2">
    <source>
        <dbReference type="ARBA" id="ARBA00007859"/>
    </source>
</evidence>
<keyword evidence="5" id="KW-0804">Transcription</keyword>
<gene>
    <name evidence="11 12" type="primary">LOC108737415</name>
</gene>
<keyword evidence="6" id="KW-0539">Nucleus</keyword>
<dbReference type="Proteomes" id="UP000192223">
    <property type="component" value="Unplaced"/>
</dbReference>
<keyword evidence="7" id="KW-0175">Coiled coil</keyword>
<dbReference type="PANTHER" id="PTHR13497">
    <property type="entry name" value="HISTONE DEACETYLASE COMPLEX SUBUNIT SAP130"/>
    <property type="match status" value="1"/>
</dbReference>
<dbReference type="Pfam" id="PF16014">
    <property type="entry name" value="SAP130_C"/>
    <property type="match status" value="1"/>
</dbReference>
<name>A0A1W4WP96_AGRPL</name>
<dbReference type="GeneID" id="108737415"/>
<evidence type="ECO:0000259" key="9">
    <source>
        <dbReference type="Pfam" id="PF16014"/>
    </source>
</evidence>
<proteinExistence type="inferred from homology"/>
<dbReference type="RefSeq" id="XP_018325748.1">
    <property type="nucleotide sequence ID" value="XM_018470246.1"/>
</dbReference>
<dbReference type="STRING" id="224129.A0A1W4WP96"/>
<evidence type="ECO:0000256" key="3">
    <source>
        <dbReference type="ARBA" id="ARBA00022491"/>
    </source>
</evidence>
<feature type="compositionally biased region" description="Pro residues" evidence="8">
    <location>
        <begin position="685"/>
        <end position="694"/>
    </location>
</feature>
<feature type="coiled-coil region" evidence="7">
    <location>
        <begin position="873"/>
        <end position="900"/>
    </location>
</feature>
<comment type="similarity">
    <text evidence="2">Belongs to the SAP130 family.</text>
</comment>
<keyword evidence="4" id="KW-0805">Transcription regulation</keyword>
<comment type="subcellular location">
    <subcellularLocation>
        <location evidence="1">Nucleus</location>
    </subcellularLocation>
</comment>
<dbReference type="GO" id="GO:0070822">
    <property type="term" value="C:Sin3-type complex"/>
    <property type="evidence" value="ECO:0007669"/>
    <property type="project" value="TreeGrafter"/>
</dbReference>
<protein>
    <submittedName>
        <fullName evidence="11 12">Histone deacetylase complex subunit SAP130-A</fullName>
    </submittedName>
</protein>
<dbReference type="InterPro" id="IPR024137">
    <property type="entry name" value="His_deAcase_cplx_SAP130"/>
</dbReference>
<feature type="compositionally biased region" description="Low complexity" evidence="8">
    <location>
        <begin position="705"/>
        <end position="717"/>
    </location>
</feature>
<feature type="region of interest" description="Disordered" evidence="8">
    <location>
        <begin position="682"/>
        <end position="809"/>
    </location>
</feature>
<evidence type="ECO:0000256" key="1">
    <source>
        <dbReference type="ARBA" id="ARBA00004123"/>
    </source>
</evidence>
<feature type="domain" description="Histone deacetylase complex subunit SAP130 C-terminal" evidence="9">
    <location>
        <begin position="737"/>
        <end position="945"/>
    </location>
</feature>
<evidence type="ECO:0000256" key="7">
    <source>
        <dbReference type="SAM" id="Coils"/>
    </source>
</evidence>
<evidence type="ECO:0000256" key="5">
    <source>
        <dbReference type="ARBA" id="ARBA00023163"/>
    </source>
</evidence>
<accession>A0A1W4WP96</accession>
<sequence>MSGNGDEDKTEPGKTFPLDLAAKITTVKSVDCKTPLIMTGQALRNMRVLTPSSAVQTSLNTGNILTTNILSQAVLKQGEINRSQGTNLANTSQPQQSVSSNVIQRPTQITLTASLPVVAQSPTGTYHVPRGPAVVANLAAPRSNVAAAIRNPMIVNTQTVGQSAQAYVRPPRTPSPAQGTAWLTTNSSNGSQIKGAPTVLSSPVRGASVSGVSAIGKPQIVARTQAVTQTVSSVRPTATILHSAITIGQGGQIHPFKSGQSNTGIQALTNNTVTLAQVLPARTQTLVYSTGGNTAHLAAPPRIAVSTNIQNRQSTTPKTMNQVTTTRLTMPVNVTAATRLVTPQGTVLTTGTRLTTTTSTQQATLLGSTAPARIVSTTQPAVAIGRVAVTPTQSSSASNVIGQSRISTLSLHPLVVANTSQPRTIQTQGAKVITQTAQGTAIHLTQMPATIKPTQTIVTTASRTINVQPIVTQRTVPSVSSQAIPIAKVFSPQAENQPVVTPSAGVFIHAPPVAAVSRRSSPGPTSVAAATTVVTTGVATYSIASGTYFYDATGTYSVAHSFNQSSFATVPQSTNQQIKPAIAPQVHGIVTNQQMRFNPVMVLEQNRVPQYSQSQQSHHQDTGHEQSQVSGGPSAQIIPTQTQKVTSSPRPSILRKRDHEGSPLKAAKNLNSSLVSAIIPQQNVAPPPISPPSRPDSGGNGNSSGGSTTVSATSSPGMAETNEDSMPHVPSSNKDEEESNRPPTEMSPRKKPRKQQFGTGSNDLDENMNDDMQFITDGAVTKKDADSDENRSDGKEEMPSETRVVRKPATPSLLNSYRQTWKATHNHYLRYSDVRPKDERRPTIMDLANQCRVLDKVNGWKIHHLSTQMEDLADEEQAVYDQLTRLLKFTEAEEKNSNEREINHINELIKGNLQRIKIINDGMVEAKSQIMKIFDHKVHVTDIINRCASKRNFKKREKS</sequence>
<feature type="region of interest" description="Disordered" evidence="8">
    <location>
        <begin position="609"/>
        <end position="662"/>
    </location>
</feature>
<evidence type="ECO:0000313" key="12">
    <source>
        <dbReference type="RefSeq" id="XP_018325749.1"/>
    </source>
</evidence>
<keyword evidence="10" id="KW-1185">Reference proteome</keyword>
<dbReference type="PANTHER" id="PTHR13497:SF3">
    <property type="entry name" value="HISTONE DEACETYLASE COMPLEX SUBUNIT SAP130"/>
    <property type="match status" value="1"/>
</dbReference>
<dbReference type="GO" id="GO:0000122">
    <property type="term" value="P:negative regulation of transcription by RNA polymerase II"/>
    <property type="evidence" value="ECO:0007669"/>
    <property type="project" value="TreeGrafter"/>
</dbReference>
<organism evidence="10 12">
    <name type="scientific">Agrilus planipennis</name>
    <name type="common">Emerald ash borer</name>
    <name type="synonym">Agrilus marcopoli</name>
    <dbReference type="NCBI Taxonomy" id="224129"/>
    <lineage>
        <taxon>Eukaryota</taxon>
        <taxon>Metazoa</taxon>
        <taxon>Ecdysozoa</taxon>
        <taxon>Arthropoda</taxon>
        <taxon>Hexapoda</taxon>
        <taxon>Insecta</taxon>
        <taxon>Pterygota</taxon>
        <taxon>Neoptera</taxon>
        <taxon>Endopterygota</taxon>
        <taxon>Coleoptera</taxon>
        <taxon>Polyphaga</taxon>
        <taxon>Elateriformia</taxon>
        <taxon>Buprestoidea</taxon>
        <taxon>Buprestidae</taxon>
        <taxon>Agrilinae</taxon>
        <taxon>Agrilus</taxon>
    </lineage>
</organism>
<evidence type="ECO:0000256" key="8">
    <source>
        <dbReference type="SAM" id="MobiDB-lite"/>
    </source>
</evidence>
<evidence type="ECO:0000313" key="11">
    <source>
        <dbReference type="RefSeq" id="XP_018325748.1"/>
    </source>
</evidence>
<feature type="compositionally biased region" description="Basic and acidic residues" evidence="8">
    <location>
        <begin position="780"/>
        <end position="804"/>
    </location>
</feature>
<evidence type="ECO:0000313" key="10">
    <source>
        <dbReference type="Proteomes" id="UP000192223"/>
    </source>
</evidence>
<dbReference type="OrthoDB" id="10048604at2759"/>
<dbReference type="InterPro" id="IPR031963">
    <property type="entry name" value="SAP130_C"/>
</dbReference>
<evidence type="ECO:0000256" key="4">
    <source>
        <dbReference type="ARBA" id="ARBA00023015"/>
    </source>
</evidence>
<dbReference type="CTD" id="79595"/>
<keyword evidence="3" id="KW-0678">Repressor</keyword>
<evidence type="ECO:0000256" key="6">
    <source>
        <dbReference type="ARBA" id="ARBA00023242"/>
    </source>
</evidence>
<dbReference type="RefSeq" id="XP_018325749.1">
    <property type="nucleotide sequence ID" value="XM_018470247.2"/>
</dbReference>
<dbReference type="KEGG" id="apln:108737415"/>
<feature type="compositionally biased region" description="Polar residues" evidence="8">
    <location>
        <begin position="625"/>
        <end position="650"/>
    </location>
</feature>
<dbReference type="AlphaFoldDB" id="A0A1W4WP96"/>
<reference evidence="11 12" key="1">
    <citation type="submission" date="2025-04" db="UniProtKB">
        <authorList>
            <consortium name="RefSeq"/>
        </authorList>
    </citation>
    <scope>IDENTIFICATION</scope>
    <source>
        <tissue evidence="11 12">Entire body</tissue>
    </source>
</reference>